<feature type="transmembrane region" description="Helical" evidence="6">
    <location>
        <begin position="124"/>
        <end position="142"/>
    </location>
</feature>
<dbReference type="PANTHER" id="PTHR35007">
    <property type="entry name" value="INTEGRAL MEMBRANE PROTEIN-RELATED"/>
    <property type="match status" value="1"/>
</dbReference>
<evidence type="ECO:0000256" key="4">
    <source>
        <dbReference type="ARBA" id="ARBA00022989"/>
    </source>
</evidence>
<evidence type="ECO:0000256" key="2">
    <source>
        <dbReference type="ARBA" id="ARBA00022475"/>
    </source>
</evidence>
<evidence type="ECO:0000259" key="7">
    <source>
        <dbReference type="Pfam" id="PF00482"/>
    </source>
</evidence>
<evidence type="ECO:0000313" key="9">
    <source>
        <dbReference type="Proteomes" id="UP000666369"/>
    </source>
</evidence>
<dbReference type="PANTHER" id="PTHR35007:SF1">
    <property type="entry name" value="PILUS ASSEMBLY PROTEIN"/>
    <property type="match status" value="1"/>
</dbReference>
<keyword evidence="5 6" id="KW-0472">Membrane</keyword>
<dbReference type="Proteomes" id="UP000666369">
    <property type="component" value="Unassembled WGS sequence"/>
</dbReference>
<dbReference type="InterPro" id="IPR018076">
    <property type="entry name" value="T2SS_GspF_dom"/>
</dbReference>
<evidence type="ECO:0000256" key="5">
    <source>
        <dbReference type="ARBA" id="ARBA00023136"/>
    </source>
</evidence>
<dbReference type="InterPro" id="IPR042094">
    <property type="entry name" value="T2SS_GspF_sf"/>
</dbReference>
<dbReference type="RefSeq" id="WP_166107637.1">
    <property type="nucleotide sequence ID" value="NZ_JAADJT010000013.1"/>
</dbReference>
<keyword evidence="4 6" id="KW-1133">Transmembrane helix</keyword>
<comment type="subcellular location">
    <subcellularLocation>
        <location evidence="1">Cell membrane</location>
        <topology evidence="1">Multi-pass membrane protein</topology>
    </subcellularLocation>
</comment>
<keyword evidence="2" id="KW-1003">Cell membrane</keyword>
<reference evidence="9" key="2">
    <citation type="submission" date="2023-07" db="EMBL/GenBank/DDBJ databases">
        <title>Duganella aceri sp. nov., isolated from tree sap.</title>
        <authorList>
            <person name="Kim I.S."/>
        </authorList>
    </citation>
    <scope>NUCLEOTIDE SEQUENCE [LARGE SCALE GENOMIC DNA]</scope>
    <source>
        <strain evidence="9">SAP-35</strain>
    </source>
</reference>
<feature type="transmembrane region" description="Helical" evidence="6">
    <location>
        <begin position="305"/>
        <end position="324"/>
    </location>
</feature>
<name>A0ABX0FSS1_9BURK</name>
<dbReference type="Gene3D" id="1.20.81.30">
    <property type="entry name" value="Type II secretion system (T2SS), domain F"/>
    <property type="match status" value="1"/>
</dbReference>
<dbReference type="Pfam" id="PF00482">
    <property type="entry name" value="T2SSF"/>
    <property type="match status" value="1"/>
</dbReference>
<protein>
    <submittedName>
        <fullName evidence="8">Type II secretion system F family protein</fullName>
    </submittedName>
</protein>
<evidence type="ECO:0000256" key="3">
    <source>
        <dbReference type="ARBA" id="ARBA00022692"/>
    </source>
</evidence>
<reference evidence="8 9" key="1">
    <citation type="submission" date="2020-01" db="EMBL/GenBank/DDBJ databases">
        <authorList>
            <person name="Lee S.D."/>
        </authorList>
    </citation>
    <scope>NUCLEOTIDE SEQUENCE [LARGE SCALE GENOMIC DNA]</scope>
    <source>
        <strain evidence="8 9">SAP-35</strain>
    </source>
</reference>
<sequence>MDAVFSAFAVLLFAAVILMIEGAWLWWSGAHGGGARRIAKRLRLMAASGNGGGERIDILKRRTYSRNPALEKQLRRIARVARLALLDRLLLQAGVRWSVAQFLGCSLLMLALGLLLPWMAGMPAAPAVGALALAGALPWMLLMRARRARLRKLEEQLPEAADFLGRALRAGHSFANVMQMVGEEMPEPIAGEFKFAYEEVNYGVPMNEALHNLALRVPLTDLRYLVIAVLIQRESGGNLAEVFGSISRLIRARLKLLAQVRVMSAEGRMSAWILCLLPVGVLVLMALANPGYVRVLWTDPIGVRLVWYAMGIAVLGVLWMRKLIRIRI</sequence>
<feature type="transmembrane region" description="Helical" evidence="6">
    <location>
        <begin position="97"/>
        <end position="118"/>
    </location>
</feature>
<dbReference type="EMBL" id="JAADJT010000013">
    <property type="protein sequence ID" value="NGZ87509.1"/>
    <property type="molecule type" value="Genomic_DNA"/>
</dbReference>
<feature type="transmembrane region" description="Helical" evidence="6">
    <location>
        <begin position="271"/>
        <end position="293"/>
    </location>
</feature>
<organism evidence="8 9">
    <name type="scientific">Duganella aceris</name>
    <dbReference type="NCBI Taxonomy" id="2703883"/>
    <lineage>
        <taxon>Bacteria</taxon>
        <taxon>Pseudomonadati</taxon>
        <taxon>Pseudomonadota</taxon>
        <taxon>Betaproteobacteria</taxon>
        <taxon>Burkholderiales</taxon>
        <taxon>Oxalobacteraceae</taxon>
        <taxon>Telluria group</taxon>
        <taxon>Duganella</taxon>
    </lineage>
</organism>
<evidence type="ECO:0000256" key="6">
    <source>
        <dbReference type="SAM" id="Phobius"/>
    </source>
</evidence>
<feature type="domain" description="Type II secretion system protein GspF" evidence="7">
    <location>
        <begin position="161"/>
        <end position="285"/>
    </location>
</feature>
<accession>A0ABX0FSS1</accession>
<evidence type="ECO:0000313" key="8">
    <source>
        <dbReference type="EMBL" id="NGZ87509.1"/>
    </source>
</evidence>
<keyword evidence="9" id="KW-1185">Reference proteome</keyword>
<feature type="transmembrane region" description="Helical" evidence="6">
    <location>
        <begin position="6"/>
        <end position="27"/>
    </location>
</feature>
<proteinExistence type="predicted"/>
<comment type="caution">
    <text evidence="8">The sequence shown here is derived from an EMBL/GenBank/DDBJ whole genome shotgun (WGS) entry which is preliminary data.</text>
</comment>
<gene>
    <name evidence="8" type="ORF">GW587_25020</name>
</gene>
<keyword evidence="3 6" id="KW-0812">Transmembrane</keyword>
<evidence type="ECO:0000256" key="1">
    <source>
        <dbReference type="ARBA" id="ARBA00004651"/>
    </source>
</evidence>